<evidence type="ECO:0000256" key="1">
    <source>
        <dbReference type="SAM" id="MobiDB-lite"/>
    </source>
</evidence>
<sequence length="116" mass="12165">MTDDLDARELAAIDALPLGWSRREIAGEPWGVTRADHADGRATTLTAERLGGHGYLSANIWRTAAGVLLKPCEIPAEQVHDFLRLLAASPIDGSAPESPTSSSRPVTAPEGAAPSP</sequence>
<accession>A0A852YJW5</accession>
<name>A0A852YJW5_9MICO</name>
<organism evidence="2 3">
    <name type="scientific">Schumannella luteola</name>
    <dbReference type="NCBI Taxonomy" id="472059"/>
    <lineage>
        <taxon>Bacteria</taxon>
        <taxon>Bacillati</taxon>
        <taxon>Actinomycetota</taxon>
        <taxon>Actinomycetes</taxon>
        <taxon>Micrococcales</taxon>
        <taxon>Microbacteriaceae</taxon>
        <taxon>Schumannella</taxon>
    </lineage>
</organism>
<dbReference type="EMBL" id="JACBZY010000001">
    <property type="protein sequence ID" value="NYH00258.1"/>
    <property type="molecule type" value="Genomic_DNA"/>
</dbReference>
<dbReference type="AlphaFoldDB" id="A0A852YJW5"/>
<evidence type="ECO:0000313" key="3">
    <source>
        <dbReference type="Proteomes" id="UP000553888"/>
    </source>
</evidence>
<evidence type="ECO:0000313" key="2">
    <source>
        <dbReference type="EMBL" id="NYH00258.1"/>
    </source>
</evidence>
<gene>
    <name evidence="2" type="ORF">BJ979_002883</name>
</gene>
<comment type="caution">
    <text evidence="2">The sequence shown here is derived from an EMBL/GenBank/DDBJ whole genome shotgun (WGS) entry which is preliminary data.</text>
</comment>
<reference evidence="2 3" key="1">
    <citation type="submission" date="2020-07" db="EMBL/GenBank/DDBJ databases">
        <title>Sequencing the genomes of 1000 actinobacteria strains.</title>
        <authorList>
            <person name="Klenk H.-P."/>
        </authorList>
    </citation>
    <scope>NUCLEOTIDE SEQUENCE [LARGE SCALE GENOMIC DNA]</scope>
    <source>
        <strain evidence="2 3">DSM 23141</strain>
    </source>
</reference>
<dbReference type="Proteomes" id="UP000553888">
    <property type="component" value="Unassembled WGS sequence"/>
</dbReference>
<proteinExistence type="predicted"/>
<evidence type="ECO:0008006" key="4">
    <source>
        <dbReference type="Google" id="ProtNLM"/>
    </source>
</evidence>
<feature type="region of interest" description="Disordered" evidence="1">
    <location>
        <begin position="90"/>
        <end position="116"/>
    </location>
</feature>
<keyword evidence="3" id="KW-1185">Reference proteome</keyword>
<protein>
    <recommendedName>
        <fullName evidence="4">Peptide methionine sulfoxide reductase</fullName>
    </recommendedName>
</protein>
<dbReference type="RefSeq" id="WP_179568967.1">
    <property type="nucleotide sequence ID" value="NZ_JACBZY010000001.1"/>
</dbReference>